<feature type="compositionally biased region" description="Basic and acidic residues" evidence="1">
    <location>
        <begin position="139"/>
        <end position="150"/>
    </location>
</feature>
<dbReference type="EMBL" id="NNAY01000189">
    <property type="protein sequence ID" value="OXU30148.1"/>
    <property type="molecule type" value="Genomic_DNA"/>
</dbReference>
<name>A0A232FI67_9HYME</name>
<feature type="region of interest" description="Disordered" evidence="1">
    <location>
        <begin position="139"/>
        <end position="188"/>
    </location>
</feature>
<feature type="region of interest" description="Disordered" evidence="1">
    <location>
        <begin position="47"/>
        <end position="84"/>
    </location>
</feature>
<evidence type="ECO:0000313" key="2">
    <source>
        <dbReference type="EMBL" id="OXU30148.1"/>
    </source>
</evidence>
<dbReference type="AlphaFoldDB" id="A0A232FI67"/>
<organism evidence="2 3">
    <name type="scientific">Trichomalopsis sarcophagae</name>
    <dbReference type="NCBI Taxonomy" id="543379"/>
    <lineage>
        <taxon>Eukaryota</taxon>
        <taxon>Metazoa</taxon>
        <taxon>Ecdysozoa</taxon>
        <taxon>Arthropoda</taxon>
        <taxon>Hexapoda</taxon>
        <taxon>Insecta</taxon>
        <taxon>Pterygota</taxon>
        <taxon>Neoptera</taxon>
        <taxon>Endopterygota</taxon>
        <taxon>Hymenoptera</taxon>
        <taxon>Apocrita</taxon>
        <taxon>Proctotrupomorpha</taxon>
        <taxon>Chalcidoidea</taxon>
        <taxon>Pteromalidae</taxon>
        <taxon>Pteromalinae</taxon>
        <taxon>Trichomalopsis</taxon>
    </lineage>
</organism>
<feature type="compositionally biased region" description="Polar residues" evidence="1">
    <location>
        <begin position="71"/>
        <end position="84"/>
    </location>
</feature>
<accession>A0A232FI67</accession>
<evidence type="ECO:0000256" key="1">
    <source>
        <dbReference type="SAM" id="MobiDB-lite"/>
    </source>
</evidence>
<protein>
    <submittedName>
        <fullName evidence="2">Uncharacterized protein</fullName>
    </submittedName>
</protein>
<dbReference type="Proteomes" id="UP000215335">
    <property type="component" value="Unassembled WGS sequence"/>
</dbReference>
<gene>
    <name evidence="2" type="ORF">TSAR_011226</name>
</gene>
<reference evidence="2 3" key="1">
    <citation type="journal article" date="2017" name="Curr. Biol.">
        <title>The Evolution of Venom by Co-option of Single-Copy Genes.</title>
        <authorList>
            <person name="Martinson E.O."/>
            <person name="Mrinalini"/>
            <person name="Kelkar Y.D."/>
            <person name="Chang C.H."/>
            <person name="Werren J.H."/>
        </authorList>
    </citation>
    <scope>NUCLEOTIDE SEQUENCE [LARGE SCALE GENOMIC DNA]</scope>
    <source>
        <strain evidence="2 3">Alberta</strain>
        <tissue evidence="2">Whole body</tissue>
    </source>
</reference>
<keyword evidence="3" id="KW-1185">Reference proteome</keyword>
<proteinExistence type="predicted"/>
<sequence length="188" mass="20578">MDINCDSKIKNELRAECELLHLLLAETNRALVLEGRQHRKSLIADAATQTEPAPDRQHSSAQTDLPLFATPTPQSRPNTAESSSDVLNAKWPEYLQLIDIPARTTIDTDLRDIHSGLAVCANITAQELRHFSTEEKAADREIVADEEKADCSQTPGTTPQTQGKAPLVEEKTPPEPMASVAVDLTTTD</sequence>
<feature type="compositionally biased region" description="Low complexity" evidence="1">
    <location>
        <begin position="153"/>
        <end position="163"/>
    </location>
</feature>
<evidence type="ECO:0000313" key="3">
    <source>
        <dbReference type="Proteomes" id="UP000215335"/>
    </source>
</evidence>
<comment type="caution">
    <text evidence="2">The sequence shown here is derived from an EMBL/GenBank/DDBJ whole genome shotgun (WGS) entry which is preliminary data.</text>
</comment>